<dbReference type="SUPFAM" id="SSF88946">
    <property type="entry name" value="Sigma2 domain of RNA polymerase sigma factors"/>
    <property type="match status" value="1"/>
</dbReference>
<evidence type="ECO:0000259" key="5">
    <source>
        <dbReference type="Pfam" id="PF04542"/>
    </source>
</evidence>
<evidence type="ECO:0000313" key="7">
    <source>
        <dbReference type="EMBL" id="OCX72182.1"/>
    </source>
</evidence>
<dbReference type="GO" id="GO:0016987">
    <property type="term" value="F:sigma factor activity"/>
    <property type="evidence" value="ECO:0007669"/>
    <property type="project" value="UniProtKB-KW"/>
</dbReference>
<dbReference type="Pfam" id="PF08281">
    <property type="entry name" value="Sigma70_r4_2"/>
    <property type="match status" value="1"/>
</dbReference>
<protein>
    <recommendedName>
        <fullName evidence="9">RNA polymerase subunit sigma</fullName>
    </recommendedName>
</protein>
<dbReference type="Pfam" id="PF04542">
    <property type="entry name" value="Sigma70_r2"/>
    <property type="match status" value="1"/>
</dbReference>
<sequence>MGAFPLNKNGLTDQEVSRYLHEVHPMILRIAQRIQNGLYNNQHFDDMVQVGLATAWEHRDHYLRLSSSDDFTRWLAVRVRGAMLDLLREEDPLPRRLRLKVRKVESAMAALQSRFMRSPTDQELADEAGMTVDALHQHFLDVGCAAPDYLGDYISEGEEDYPDEQLGHPDSVASRAELKEVLSEAISQLPNQEKTALSLYILEGLTLEEIGRVMGFKGKSSALRLVNAAIFLCRVHLATRSLSADSF</sequence>
<dbReference type="Proteomes" id="UP000095008">
    <property type="component" value="Unassembled WGS sequence"/>
</dbReference>
<keyword evidence="4" id="KW-0804">Transcription</keyword>
<keyword evidence="3" id="KW-0238">DNA-binding</keyword>
<dbReference type="InterPro" id="IPR014284">
    <property type="entry name" value="RNA_pol_sigma-70_dom"/>
</dbReference>
<keyword evidence="8" id="KW-1185">Reference proteome</keyword>
<gene>
    <name evidence="7" type="ORF">A6M23_10330</name>
</gene>
<dbReference type="InterPro" id="IPR013249">
    <property type="entry name" value="RNA_pol_sigma70_r4_t2"/>
</dbReference>
<accession>A0A1C2IT61</accession>
<evidence type="ECO:0000256" key="2">
    <source>
        <dbReference type="ARBA" id="ARBA00023082"/>
    </source>
</evidence>
<proteinExistence type="predicted"/>
<dbReference type="OrthoDB" id="9799825at2"/>
<dbReference type="Gene3D" id="1.10.1740.10">
    <property type="match status" value="1"/>
</dbReference>
<dbReference type="InterPro" id="IPR013324">
    <property type="entry name" value="RNA_pol_sigma_r3/r4-like"/>
</dbReference>
<evidence type="ECO:0008006" key="9">
    <source>
        <dbReference type="Google" id="ProtNLM"/>
    </source>
</evidence>
<evidence type="ECO:0000256" key="3">
    <source>
        <dbReference type="ARBA" id="ARBA00023125"/>
    </source>
</evidence>
<dbReference type="RefSeq" id="WP_065974979.1">
    <property type="nucleotide sequence ID" value="NZ_LWRY01000116.1"/>
</dbReference>
<evidence type="ECO:0000259" key="6">
    <source>
        <dbReference type="Pfam" id="PF08281"/>
    </source>
</evidence>
<dbReference type="SUPFAM" id="SSF88659">
    <property type="entry name" value="Sigma3 and sigma4 domains of RNA polymerase sigma factors"/>
    <property type="match status" value="2"/>
</dbReference>
<feature type="domain" description="RNA polymerase sigma factor 70 region 4 type 2" evidence="6">
    <location>
        <begin position="181"/>
        <end position="216"/>
    </location>
</feature>
<keyword evidence="2" id="KW-0731">Sigma factor</keyword>
<feature type="domain" description="RNA polymerase sigma-70 region 2" evidence="5">
    <location>
        <begin position="22"/>
        <end position="90"/>
    </location>
</feature>
<evidence type="ECO:0000256" key="4">
    <source>
        <dbReference type="ARBA" id="ARBA00023163"/>
    </source>
</evidence>
<dbReference type="GO" id="GO:0003677">
    <property type="term" value="F:DNA binding"/>
    <property type="evidence" value="ECO:0007669"/>
    <property type="project" value="UniProtKB-KW"/>
</dbReference>
<dbReference type="EMBL" id="LWRY01000116">
    <property type="protein sequence ID" value="OCX72182.1"/>
    <property type="molecule type" value="Genomic_DNA"/>
</dbReference>
<dbReference type="PANTHER" id="PTHR30385:SF7">
    <property type="entry name" value="RNA POLYMERASE SIGMA FACTOR FLIA"/>
    <property type="match status" value="1"/>
</dbReference>
<comment type="caution">
    <text evidence="7">The sequence shown here is derived from an EMBL/GenBank/DDBJ whole genome shotgun (WGS) entry which is preliminary data.</text>
</comment>
<reference evidence="7" key="1">
    <citation type="journal article" date="2016" name="Int. J. Mol. Sci.">
        <title>Comparative genomics of the extreme acidophile Acidithiobacillus thiooxidans reveals intraspecific divergence and niche adaptation.</title>
        <authorList>
            <person name="Zhang X."/>
            <person name="Feng X."/>
            <person name="Tao J."/>
            <person name="Ma L."/>
            <person name="Xiao Y."/>
            <person name="Liang Y."/>
            <person name="Liu X."/>
            <person name="Yin H."/>
        </authorList>
    </citation>
    <scope>NUCLEOTIDE SEQUENCE [LARGE SCALE GENOMIC DNA]</scope>
    <source>
        <strain evidence="7">DXS-W</strain>
    </source>
</reference>
<dbReference type="Gene3D" id="1.20.140.160">
    <property type="match status" value="1"/>
</dbReference>
<dbReference type="GO" id="GO:0006352">
    <property type="term" value="P:DNA-templated transcription initiation"/>
    <property type="evidence" value="ECO:0007669"/>
    <property type="project" value="InterPro"/>
</dbReference>
<keyword evidence="1" id="KW-0805">Transcription regulation</keyword>
<organism evidence="7 8">
    <name type="scientific">Acidithiobacillus thiooxidans</name>
    <name type="common">Thiobacillus thiooxidans</name>
    <dbReference type="NCBI Taxonomy" id="930"/>
    <lineage>
        <taxon>Bacteria</taxon>
        <taxon>Pseudomonadati</taxon>
        <taxon>Pseudomonadota</taxon>
        <taxon>Acidithiobacillia</taxon>
        <taxon>Acidithiobacillales</taxon>
        <taxon>Acidithiobacillaceae</taxon>
        <taxon>Acidithiobacillus</taxon>
    </lineage>
</organism>
<evidence type="ECO:0000313" key="8">
    <source>
        <dbReference type="Proteomes" id="UP000095008"/>
    </source>
</evidence>
<dbReference type="NCBIfam" id="TIGR02937">
    <property type="entry name" value="sigma70-ECF"/>
    <property type="match status" value="1"/>
</dbReference>
<evidence type="ECO:0000256" key="1">
    <source>
        <dbReference type="ARBA" id="ARBA00023015"/>
    </source>
</evidence>
<dbReference type="InterPro" id="IPR007627">
    <property type="entry name" value="RNA_pol_sigma70_r2"/>
</dbReference>
<dbReference type="InterPro" id="IPR013325">
    <property type="entry name" value="RNA_pol_sigma_r2"/>
</dbReference>
<name>A0A1C2IT61_ACITH</name>
<dbReference type="PANTHER" id="PTHR30385">
    <property type="entry name" value="SIGMA FACTOR F FLAGELLAR"/>
    <property type="match status" value="1"/>
</dbReference>
<dbReference type="AlphaFoldDB" id="A0A1C2IT61"/>